<evidence type="ECO:0000313" key="2">
    <source>
        <dbReference type="EMBL" id="OWJ99891.1"/>
    </source>
</evidence>
<feature type="domain" description="Beta-retroviral matrix protein" evidence="1">
    <location>
        <begin position="48"/>
        <end position="80"/>
    </location>
</feature>
<dbReference type="InterPro" id="IPR003322">
    <property type="entry name" value="B_retro_matrix"/>
</dbReference>
<dbReference type="Gene3D" id="1.10.150.490">
    <property type="entry name" value="Retroviral GAG p10 protein"/>
    <property type="match status" value="1"/>
</dbReference>
<reference evidence="2 3" key="1">
    <citation type="journal article" date="2018" name="Mol. Genet. Genomics">
        <title>The red deer Cervus elaphus genome CerEla1.0: sequencing, annotating, genes, and chromosomes.</title>
        <authorList>
            <person name="Bana N.A."/>
            <person name="Nyiri A."/>
            <person name="Nagy J."/>
            <person name="Frank K."/>
            <person name="Nagy T."/>
            <person name="Steger V."/>
            <person name="Schiller M."/>
            <person name="Lakatos P."/>
            <person name="Sugar L."/>
            <person name="Horn P."/>
            <person name="Barta E."/>
            <person name="Orosz L."/>
        </authorList>
    </citation>
    <scope>NUCLEOTIDE SEQUENCE [LARGE SCALE GENOMIC DNA]</scope>
    <source>
        <strain evidence="2">Hungarian</strain>
    </source>
</reference>
<proteinExistence type="predicted"/>
<organism evidence="2 3">
    <name type="scientific">Cervus elaphus hippelaphus</name>
    <name type="common">European red deer</name>
    <dbReference type="NCBI Taxonomy" id="46360"/>
    <lineage>
        <taxon>Eukaryota</taxon>
        <taxon>Metazoa</taxon>
        <taxon>Chordata</taxon>
        <taxon>Craniata</taxon>
        <taxon>Vertebrata</taxon>
        <taxon>Euteleostomi</taxon>
        <taxon>Mammalia</taxon>
        <taxon>Eutheria</taxon>
        <taxon>Laurasiatheria</taxon>
        <taxon>Artiodactyla</taxon>
        <taxon>Ruminantia</taxon>
        <taxon>Pecora</taxon>
        <taxon>Cervidae</taxon>
        <taxon>Cervinae</taxon>
        <taxon>Cervus</taxon>
    </lineage>
</organism>
<feature type="non-terminal residue" evidence="2">
    <location>
        <position position="1"/>
    </location>
</feature>
<accession>A0A212C1X0</accession>
<dbReference type="EMBL" id="MKHE01000033">
    <property type="protein sequence ID" value="OWJ99891.1"/>
    <property type="molecule type" value="Genomic_DNA"/>
</dbReference>
<sequence>RVANHDTWSFLTTGLATGANLVMQTTDITIWLIRVKDKSFTYTINGFVHLFKVQGFSVSRQRIEACLQTVVECNPWFPNEDFWPLWALIEAVILPFQGNSSSPDIQQQAEHLLHGYELDDDTLQKAQLEQQKIIQDFPTNPAQVAPSTPPLPEGTYPKVSPWIKPNDSDNNSLKTPFNIKTDNTFLNNNDPPACDRGSLNCWLCTHKSLKSMVFLPFQF</sequence>
<evidence type="ECO:0000259" key="1">
    <source>
        <dbReference type="Pfam" id="PF02337"/>
    </source>
</evidence>
<gene>
    <name evidence="2" type="ORF">Celaphus_00015983</name>
</gene>
<dbReference type="GO" id="GO:0005198">
    <property type="term" value="F:structural molecule activity"/>
    <property type="evidence" value="ECO:0007669"/>
    <property type="project" value="InterPro"/>
</dbReference>
<keyword evidence="3" id="KW-1185">Reference proteome</keyword>
<dbReference type="Pfam" id="PF02337">
    <property type="entry name" value="Gag_p10"/>
    <property type="match status" value="1"/>
</dbReference>
<protein>
    <recommendedName>
        <fullName evidence="1">Beta-retroviral matrix protein domain-containing protein</fullName>
    </recommendedName>
</protein>
<dbReference type="Proteomes" id="UP000242450">
    <property type="component" value="Chromosome 33"/>
</dbReference>
<comment type="caution">
    <text evidence="2">The sequence shown here is derived from an EMBL/GenBank/DDBJ whole genome shotgun (WGS) entry which is preliminary data.</text>
</comment>
<dbReference type="InterPro" id="IPR038124">
    <property type="entry name" value="B_retro_matrix_sf"/>
</dbReference>
<dbReference type="AlphaFoldDB" id="A0A212C1X0"/>
<name>A0A212C1X0_CEREH</name>
<evidence type="ECO:0000313" key="3">
    <source>
        <dbReference type="Proteomes" id="UP000242450"/>
    </source>
</evidence>